<keyword evidence="1" id="KW-0812">Transmembrane</keyword>
<dbReference type="PANTHER" id="PTHR37309">
    <property type="entry name" value="SLR0284 PROTEIN"/>
    <property type="match status" value="1"/>
</dbReference>
<name>A0A6J6DB68_9ZZZZ</name>
<evidence type="ECO:0000313" key="2">
    <source>
        <dbReference type="EMBL" id="CAB4559543.1"/>
    </source>
</evidence>
<protein>
    <submittedName>
        <fullName evidence="2">Unannotated protein</fullName>
    </submittedName>
</protein>
<organism evidence="2">
    <name type="scientific">freshwater metagenome</name>
    <dbReference type="NCBI Taxonomy" id="449393"/>
    <lineage>
        <taxon>unclassified sequences</taxon>
        <taxon>metagenomes</taxon>
        <taxon>ecological metagenomes</taxon>
    </lineage>
</organism>
<keyword evidence="1" id="KW-0472">Membrane</keyword>
<dbReference type="PANTHER" id="PTHR37309:SF1">
    <property type="entry name" value="SLR0284 PROTEIN"/>
    <property type="match status" value="1"/>
</dbReference>
<feature type="transmembrane region" description="Helical" evidence="1">
    <location>
        <begin position="33"/>
        <end position="51"/>
    </location>
</feature>
<dbReference type="EMBL" id="CAEZTK010000002">
    <property type="protein sequence ID" value="CAB4559543.1"/>
    <property type="molecule type" value="Genomic_DNA"/>
</dbReference>
<feature type="transmembrane region" description="Helical" evidence="1">
    <location>
        <begin position="58"/>
        <end position="78"/>
    </location>
</feature>
<dbReference type="InterPro" id="IPR007165">
    <property type="entry name" value="Phage_holin_4_2"/>
</dbReference>
<reference evidence="2" key="1">
    <citation type="submission" date="2020-05" db="EMBL/GenBank/DDBJ databases">
        <authorList>
            <person name="Chiriac C."/>
            <person name="Salcher M."/>
            <person name="Ghai R."/>
            <person name="Kavagutti S V."/>
        </authorList>
    </citation>
    <scope>NUCLEOTIDE SEQUENCE</scope>
</reference>
<dbReference type="AlphaFoldDB" id="A0A6J6DB68"/>
<evidence type="ECO:0000256" key="1">
    <source>
        <dbReference type="SAM" id="Phobius"/>
    </source>
</evidence>
<sequence length="120" mass="12924">MRLLIRWAALAISFWVATALVPGIEVTGGPVTYLWVALIFGLLNVTLGSLLKLLTLPAVILTLGLFLIVVNAAILMLVSQWSDKFEVNGFWSAVFASIIISVVTSVLSSIGRSSTNRFTS</sequence>
<proteinExistence type="predicted"/>
<accession>A0A6J6DB68</accession>
<dbReference type="Pfam" id="PF04020">
    <property type="entry name" value="Phage_holin_4_2"/>
    <property type="match status" value="1"/>
</dbReference>
<keyword evidence="1" id="KW-1133">Transmembrane helix</keyword>
<gene>
    <name evidence="2" type="ORF">UFOPK1643_00057</name>
</gene>
<feature type="transmembrane region" description="Helical" evidence="1">
    <location>
        <begin position="90"/>
        <end position="110"/>
    </location>
</feature>